<proteinExistence type="predicted"/>
<evidence type="ECO:0000313" key="2">
    <source>
        <dbReference type="EMBL" id="UOQ55324.1"/>
    </source>
</evidence>
<keyword evidence="3" id="KW-1185">Reference proteome</keyword>
<organism evidence="2 3">
    <name type="scientific">Hymenobacter cellulosivorans</name>
    <dbReference type="NCBI Taxonomy" id="2932249"/>
    <lineage>
        <taxon>Bacteria</taxon>
        <taxon>Pseudomonadati</taxon>
        <taxon>Bacteroidota</taxon>
        <taxon>Cytophagia</taxon>
        <taxon>Cytophagales</taxon>
        <taxon>Hymenobacteraceae</taxon>
        <taxon>Hymenobacter</taxon>
    </lineage>
</organism>
<reference evidence="2 3" key="1">
    <citation type="submission" date="2022-04" db="EMBL/GenBank/DDBJ databases">
        <title>Hymenobacter sp. isolated from the air.</title>
        <authorList>
            <person name="Won M."/>
            <person name="Lee C.-M."/>
            <person name="Woen H.-Y."/>
            <person name="Kwon S.-W."/>
        </authorList>
    </citation>
    <scope>NUCLEOTIDE SEQUENCE [LARGE SCALE GENOMIC DNA]</scope>
    <source>
        <strain evidence="3">5116 S-27</strain>
    </source>
</reference>
<feature type="chain" id="PRO_5045503794" evidence="1">
    <location>
        <begin position="22"/>
        <end position="467"/>
    </location>
</feature>
<dbReference type="Proteomes" id="UP000831785">
    <property type="component" value="Chromosome"/>
</dbReference>
<dbReference type="EMBL" id="CP095049">
    <property type="protein sequence ID" value="UOQ55324.1"/>
    <property type="molecule type" value="Genomic_DNA"/>
</dbReference>
<evidence type="ECO:0000313" key="3">
    <source>
        <dbReference type="Proteomes" id="UP000831785"/>
    </source>
</evidence>
<accession>A0ABY4FFC8</accession>
<dbReference type="RefSeq" id="WP_244723849.1">
    <property type="nucleotide sequence ID" value="NZ_CP095049.1"/>
</dbReference>
<evidence type="ECO:0000256" key="1">
    <source>
        <dbReference type="SAM" id="SignalP"/>
    </source>
</evidence>
<name>A0ABY4FFC8_9BACT</name>
<keyword evidence="1" id="KW-0732">Signal</keyword>
<feature type="signal peptide" evidence="1">
    <location>
        <begin position="1"/>
        <end position="21"/>
    </location>
</feature>
<protein>
    <submittedName>
        <fullName evidence="2">Uncharacterized protein</fullName>
    </submittedName>
</protein>
<sequence>MPNFVSSVLLLLFSASAYSVAAQTYIVDLNKQPIALEASGQYRVTRIIDARPDRTRLGTVYQGLDNTLTSADFAAPLEAALLPPVQRTQPNGNARPVSMRFHVLSIGEDIRSTAETGTVELMVDFLEKRGDTYAVLATHAETLESSGLDVTSKHAGLLSQGLQHSLLTLATVPANASAVGALLTEAEVLNGQGGLMALRYPIQTEPPRRGIYQTFAEFQANQPGINQEPFVLTHRTRTGKQWAGADDVDAHYLYMSPDKPERPVRNVWGMCDGEKLYIWHRGNFFELRPQGQSYTFTGVTPANSSDVATAAVVGGLVGGALAGAISGGQPRPYELHLATGRVLATAASVTVDKDGFARADTAAIYLYRRPDAAPTQALTVLVNGKEAGTLLPNSYLALSWNDRRRQIELCAQGTQQACHSFVPDFSVATYLECTIPTAVDAAPAFKKVIPKEGIFYVKKFRNRLGRR</sequence>
<gene>
    <name evidence="2" type="ORF">MUN80_11345</name>
</gene>